<keyword evidence="3" id="KW-1185">Reference proteome</keyword>
<organism evidence="2 3">
    <name type="scientific">Zizania palustris</name>
    <name type="common">Northern wild rice</name>
    <dbReference type="NCBI Taxonomy" id="103762"/>
    <lineage>
        <taxon>Eukaryota</taxon>
        <taxon>Viridiplantae</taxon>
        <taxon>Streptophyta</taxon>
        <taxon>Embryophyta</taxon>
        <taxon>Tracheophyta</taxon>
        <taxon>Spermatophyta</taxon>
        <taxon>Magnoliopsida</taxon>
        <taxon>Liliopsida</taxon>
        <taxon>Poales</taxon>
        <taxon>Poaceae</taxon>
        <taxon>BOP clade</taxon>
        <taxon>Oryzoideae</taxon>
        <taxon>Oryzeae</taxon>
        <taxon>Zizaniinae</taxon>
        <taxon>Zizania</taxon>
    </lineage>
</organism>
<gene>
    <name evidence="2" type="ORF">GUJ93_ZPchr0012g20852</name>
</gene>
<feature type="signal peptide" evidence="1">
    <location>
        <begin position="1"/>
        <end position="25"/>
    </location>
</feature>
<accession>A0A8J6BV51</accession>
<name>A0A8J6BV51_ZIZPA</name>
<evidence type="ECO:0000256" key="1">
    <source>
        <dbReference type="SAM" id="SignalP"/>
    </source>
</evidence>
<feature type="chain" id="PRO_5035169987" description="Secreted protein" evidence="1">
    <location>
        <begin position="26"/>
        <end position="88"/>
    </location>
</feature>
<evidence type="ECO:0000313" key="2">
    <source>
        <dbReference type="EMBL" id="KAG8093850.1"/>
    </source>
</evidence>
<dbReference type="Proteomes" id="UP000729402">
    <property type="component" value="Unassembled WGS sequence"/>
</dbReference>
<evidence type="ECO:0000313" key="3">
    <source>
        <dbReference type="Proteomes" id="UP000729402"/>
    </source>
</evidence>
<dbReference type="EMBL" id="JAAALK010000080">
    <property type="protein sequence ID" value="KAG8093850.1"/>
    <property type="molecule type" value="Genomic_DNA"/>
</dbReference>
<proteinExistence type="predicted"/>
<sequence>MRASFQEHFQHHLLLLLSAWTLLRCRYACQAPASRWLVMQPEQLQPCQAKHREKICSRRAAAGLLLKANAKVHFMVITSKKSCRGSYR</sequence>
<dbReference type="AlphaFoldDB" id="A0A8J6BV51"/>
<keyword evidence="1" id="KW-0732">Signal</keyword>
<evidence type="ECO:0008006" key="4">
    <source>
        <dbReference type="Google" id="ProtNLM"/>
    </source>
</evidence>
<reference evidence="2" key="2">
    <citation type="submission" date="2021-02" db="EMBL/GenBank/DDBJ databases">
        <authorList>
            <person name="Kimball J.A."/>
            <person name="Haas M.W."/>
            <person name="Macchietto M."/>
            <person name="Kono T."/>
            <person name="Duquette J."/>
            <person name="Shao M."/>
        </authorList>
    </citation>
    <scope>NUCLEOTIDE SEQUENCE</scope>
    <source>
        <tissue evidence="2">Fresh leaf tissue</tissue>
    </source>
</reference>
<comment type="caution">
    <text evidence="2">The sequence shown here is derived from an EMBL/GenBank/DDBJ whole genome shotgun (WGS) entry which is preliminary data.</text>
</comment>
<protein>
    <recommendedName>
        <fullName evidence="4">Secreted protein</fullName>
    </recommendedName>
</protein>
<reference evidence="2" key="1">
    <citation type="journal article" date="2021" name="bioRxiv">
        <title>Whole Genome Assembly and Annotation of Northern Wild Rice, Zizania palustris L., Supports a Whole Genome Duplication in the Zizania Genus.</title>
        <authorList>
            <person name="Haas M."/>
            <person name="Kono T."/>
            <person name="Macchietto M."/>
            <person name="Millas R."/>
            <person name="McGilp L."/>
            <person name="Shao M."/>
            <person name="Duquette J."/>
            <person name="Hirsch C.N."/>
            <person name="Kimball J."/>
        </authorList>
    </citation>
    <scope>NUCLEOTIDE SEQUENCE</scope>
    <source>
        <tissue evidence="2">Fresh leaf tissue</tissue>
    </source>
</reference>